<dbReference type="EC" id="3.4.11.2" evidence="4"/>
<proteinExistence type="inferred from homology"/>
<evidence type="ECO:0000259" key="24">
    <source>
        <dbReference type="Pfam" id="PF11838"/>
    </source>
</evidence>
<keyword evidence="22" id="KW-1133">Transmembrane helix</keyword>
<dbReference type="InterPro" id="IPR014782">
    <property type="entry name" value="Peptidase_M1_dom"/>
</dbReference>
<sequence>MVEMWSPLSRPHGMTQSLEALTMMDGGSGNTVTFGKKRGYVVSRGLAIILGLLFVGGLVATGLLVHKFSSCVDSETSSLSSGVITSERTRGKHNSTTQVLIPTPLTEVTTPSPPQVPPKAPKLDVRLPRAIKPDSYDIKIVPFIVEGNFTFHGAVSIVLNVTQDTRNVTLHVNDIKVLQDTVEVVEEGETNGSVAVERISNDSARQFLVLHLAWGVGRGQAVHRAHALHREPQRRASRVLQELLHCEQPDQFTISVSLLTNRWVAATQFQPTDARRAFPCFDEPALKAKFKISIARPKNMTSLSNMPQEGPSQPVEGILDYEWDHYGLSLPMSTYLVAFVVSDFAHKTDGNFSVWVREEALQQAQYSLEIGPKILKYFEDYFEIKFPLPKIDMIALPDFAAGAMENWGLIAYREGEYYLVTTYAWDGHSWPGNEFWNGKFASPGDSAMASSTLISQLHNAVINLQVAENICVICENMNREWVETTNGVSHRGIGRDRRNMVGRPCRRGRTLEEFIYGNGLKVANQPNNSLTYQGRAEASSNIDVTLCNAESIDMMEGWRVVENVTVNDHNLIVFDFAAGRLVDVNGEGKRRRYTMSKYNWEKLRGEQILPSSVEQGDNVNMETAMLYKQGVSTNNNKQSVATVVSHELAHQWFGNLVTPSWWTDLWLNEGFASYVEYLGVNAVEESWKILEQFVIFDLQNVFALDALESSHQISIEVGHPDEINEIFDRISYGKGASIIRMMDHFLTTEVFKKGVTRYLKNKAFQSSTQNDLWSALTVQAHESGLLNESITVKDIMDTWTLQTGFPVLTVIRDYETGSALLSQERFLLCASEPKTTSLSKVAAKPTTPNPLWWIPITYTTMEQPDFETTKPSSWLGAEQSINLTGLPAGDQHWVIFNIKETGFYRVNYDEMNWRLLIGQLQDRDRFQQIGVINRAQLLDDALNLARAGLLNYSTALDVTKYLSTELEYLPWKAAFTGLGYINNMLIKTGNYDKLKTYLLVLVDNLYRHTGFTDNPSDPQLTVYKRVNVLSWACLLGFDDCVRNSVTQFQNWMSTPNPDRNNPISANLKSVVYCSAIRVGGQDEWDFAWQRYRNTNVGSEKDILLGALGCTRETWILSRYLEWSVLENSGIRKQDSARVFSSVSSNPIGQPLAYNFFRNKWDKIKEYLGSSLFAINNIVRSSTRHVNEQFELDDLMKFSSVHHHELGTATRAVEQAIEQARANVKWMERNYWPIVNWLGNVTAVASRSDHPVMSH</sequence>
<feature type="binding site" evidence="20">
    <location>
        <position position="650"/>
    </location>
    <ligand>
        <name>Zn(2+)</name>
        <dbReference type="ChEBI" id="CHEBI:29105"/>
        <note>catalytic</note>
    </ligand>
</feature>
<keyword evidence="13 20" id="KW-0862">Zinc</keyword>
<dbReference type="Gene3D" id="2.60.40.1730">
    <property type="entry name" value="tricorn interacting facor f3 domain"/>
    <property type="match status" value="1"/>
</dbReference>
<dbReference type="PANTHER" id="PTHR11533">
    <property type="entry name" value="PROTEASE M1 ZINC METALLOPROTEASE"/>
    <property type="match status" value="1"/>
</dbReference>
<keyword evidence="10 20" id="KW-0479">Metal-binding</keyword>
<dbReference type="GO" id="GO:0016285">
    <property type="term" value="F:alanyl aminopeptidase activity"/>
    <property type="evidence" value="ECO:0007669"/>
    <property type="project" value="UniProtKB-EC"/>
</dbReference>
<comment type="subcellular location">
    <subcellularLocation>
        <location evidence="2">Cell membrane</location>
        <topology evidence="2">Lipid-anchor</topology>
        <topology evidence="2">GPI-anchor</topology>
    </subcellularLocation>
</comment>
<keyword evidence="7" id="KW-1003">Cell membrane</keyword>
<dbReference type="Gene3D" id="1.25.50.20">
    <property type="match status" value="1"/>
</dbReference>
<dbReference type="EMBL" id="OD000455">
    <property type="protein sequence ID" value="CAD7397713.1"/>
    <property type="molecule type" value="Genomic_DNA"/>
</dbReference>
<feature type="transmembrane region" description="Helical" evidence="22">
    <location>
        <begin position="46"/>
        <end position="65"/>
    </location>
</feature>
<evidence type="ECO:0000256" key="15">
    <source>
        <dbReference type="ARBA" id="ARBA00023136"/>
    </source>
</evidence>
<dbReference type="SUPFAM" id="SSF56219">
    <property type="entry name" value="DNase I-like"/>
    <property type="match status" value="1"/>
</dbReference>
<gene>
    <name evidence="26" type="ORF">TPSB3V08_LOCUS1302</name>
</gene>
<evidence type="ECO:0000256" key="9">
    <source>
        <dbReference type="ARBA" id="ARBA00022670"/>
    </source>
</evidence>
<evidence type="ECO:0000256" key="4">
    <source>
        <dbReference type="ARBA" id="ARBA00012564"/>
    </source>
</evidence>
<keyword evidence="17" id="KW-0325">Glycoprotein</keyword>
<keyword evidence="18" id="KW-0449">Lipoprotein</keyword>
<dbReference type="GO" id="GO:0005615">
    <property type="term" value="C:extracellular space"/>
    <property type="evidence" value="ECO:0007669"/>
    <property type="project" value="TreeGrafter"/>
</dbReference>
<comment type="cofactor">
    <cofactor evidence="20">
        <name>Zn(2+)</name>
        <dbReference type="ChEBI" id="CHEBI:29105"/>
    </cofactor>
    <text evidence="20">Binds 1 zinc ion per subunit.</text>
</comment>
<dbReference type="GO" id="GO:0006508">
    <property type="term" value="P:proteolysis"/>
    <property type="evidence" value="ECO:0007669"/>
    <property type="project" value="UniProtKB-KW"/>
</dbReference>
<dbReference type="PANTHER" id="PTHR11533:SF294">
    <property type="entry name" value="THYROTROPIN-RELEASING HORMONE-DEGRADING ECTOENZYME"/>
    <property type="match status" value="1"/>
</dbReference>
<dbReference type="Pfam" id="PF11838">
    <property type="entry name" value="ERAP1_C"/>
    <property type="match status" value="1"/>
</dbReference>
<evidence type="ECO:0000259" key="23">
    <source>
        <dbReference type="Pfam" id="PF01433"/>
    </source>
</evidence>
<keyword evidence="12" id="KW-0378">Hydrolase</keyword>
<keyword evidence="22" id="KW-0812">Transmembrane</keyword>
<evidence type="ECO:0000256" key="11">
    <source>
        <dbReference type="ARBA" id="ARBA00022729"/>
    </source>
</evidence>
<feature type="binding site" evidence="20">
    <location>
        <position position="669"/>
    </location>
    <ligand>
        <name>Zn(2+)</name>
        <dbReference type="ChEBI" id="CHEBI:29105"/>
        <note>catalytic</note>
    </ligand>
</feature>
<evidence type="ECO:0000256" key="2">
    <source>
        <dbReference type="ARBA" id="ARBA00004609"/>
    </source>
</evidence>
<dbReference type="InterPro" id="IPR034016">
    <property type="entry name" value="M1_APN-typ"/>
</dbReference>
<keyword evidence="9" id="KW-0645">Protease</keyword>
<dbReference type="FunFam" id="1.25.50.20:FF:000001">
    <property type="entry name" value="Aminopeptidase"/>
    <property type="match status" value="1"/>
</dbReference>
<dbReference type="CDD" id="cd09601">
    <property type="entry name" value="M1_APN-Q_like"/>
    <property type="match status" value="1"/>
</dbReference>
<feature type="domain" description="Peptidase M1 membrane alanine aminopeptidase" evidence="23">
    <location>
        <begin position="619"/>
        <end position="799"/>
    </location>
</feature>
<dbReference type="InterPro" id="IPR036691">
    <property type="entry name" value="Endo/exonu/phosph_ase_sf"/>
</dbReference>
<dbReference type="GO" id="GO:0005886">
    <property type="term" value="C:plasma membrane"/>
    <property type="evidence" value="ECO:0007669"/>
    <property type="project" value="UniProtKB-SubCell"/>
</dbReference>
<feature type="domain" description="Peptidase M1 membrane alanine aminopeptidase" evidence="23">
    <location>
        <begin position="366"/>
        <end position="414"/>
    </location>
</feature>
<dbReference type="SUPFAM" id="SSF63737">
    <property type="entry name" value="Leukotriene A4 hydrolase N-terminal domain"/>
    <property type="match status" value="1"/>
</dbReference>
<dbReference type="GO" id="GO:0005737">
    <property type="term" value="C:cytoplasm"/>
    <property type="evidence" value="ECO:0007669"/>
    <property type="project" value="TreeGrafter"/>
</dbReference>
<evidence type="ECO:0000256" key="3">
    <source>
        <dbReference type="ARBA" id="ARBA00010136"/>
    </source>
</evidence>
<evidence type="ECO:0000256" key="5">
    <source>
        <dbReference type="ARBA" id="ARBA00015611"/>
    </source>
</evidence>
<evidence type="ECO:0000256" key="14">
    <source>
        <dbReference type="ARBA" id="ARBA00023049"/>
    </source>
</evidence>
<dbReference type="Gene3D" id="1.10.390.10">
    <property type="entry name" value="Neutral Protease Domain 2"/>
    <property type="match status" value="1"/>
</dbReference>
<dbReference type="GO" id="GO:0008270">
    <property type="term" value="F:zinc ion binding"/>
    <property type="evidence" value="ECO:0007669"/>
    <property type="project" value="InterPro"/>
</dbReference>
<evidence type="ECO:0000256" key="21">
    <source>
        <dbReference type="PIRSR" id="PIRSR634016-4"/>
    </source>
</evidence>
<dbReference type="GO" id="GO:0070006">
    <property type="term" value="F:metalloaminopeptidase activity"/>
    <property type="evidence" value="ECO:0007669"/>
    <property type="project" value="TreeGrafter"/>
</dbReference>
<dbReference type="FunFam" id="1.10.390.10:FF:000006">
    <property type="entry name" value="Puromycin-sensitive aminopeptidase"/>
    <property type="match status" value="1"/>
</dbReference>
<dbReference type="Pfam" id="PF17900">
    <property type="entry name" value="Peptidase_M1_N"/>
    <property type="match status" value="1"/>
</dbReference>
<evidence type="ECO:0000256" key="6">
    <source>
        <dbReference type="ARBA" id="ARBA00022438"/>
    </source>
</evidence>
<evidence type="ECO:0000259" key="25">
    <source>
        <dbReference type="Pfam" id="PF17900"/>
    </source>
</evidence>
<feature type="active site" description="Proton acceptor" evidence="19">
    <location>
        <position position="647"/>
    </location>
</feature>
<evidence type="ECO:0000256" key="20">
    <source>
        <dbReference type="PIRSR" id="PIRSR634016-3"/>
    </source>
</evidence>
<feature type="domain" description="Aminopeptidase N-like N-terminal" evidence="25">
    <location>
        <begin position="261"/>
        <end position="336"/>
    </location>
</feature>
<dbReference type="Gene3D" id="2.60.40.1910">
    <property type="match status" value="1"/>
</dbReference>
<dbReference type="PRINTS" id="PR00756">
    <property type="entry name" value="ALADIPTASE"/>
</dbReference>
<dbReference type="AlphaFoldDB" id="A0A7R9CKY0"/>
<dbReference type="Pfam" id="PF16062">
    <property type="entry name" value="MavL-like"/>
    <property type="match status" value="1"/>
</dbReference>
<dbReference type="InterPro" id="IPR050344">
    <property type="entry name" value="Peptidase_M1_aminopeptidases"/>
</dbReference>
<name>A0A7R9CKY0_TIMPO</name>
<dbReference type="InterPro" id="IPR042097">
    <property type="entry name" value="Aminopeptidase_N-like_N_sf"/>
</dbReference>
<evidence type="ECO:0000256" key="13">
    <source>
        <dbReference type="ARBA" id="ARBA00022833"/>
    </source>
</evidence>
<evidence type="ECO:0000256" key="22">
    <source>
        <dbReference type="SAM" id="Phobius"/>
    </source>
</evidence>
<comment type="catalytic activity">
    <reaction evidence="1">
        <text>Release of an N-terminal amino acid, Xaa-|-Yaa- from a peptide, amide or arylamide. Xaa is preferably Ala, but may be most amino acids including Pro (slow action). When a terminal hydrophobic residue is followed by a prolyl residue, the two may be released as an intact Xaa-Pro dipeptide.</text>
        <dbReference type="EC" id="3.4.11.2"/>
    </reaction>
</comment>
<reference evidence="26" key="1">
    <citation type="submission" date="2020-11" db="EMBL/GenBank/DDBJ databases">
        <authorList>
            <person name="Tran Van P."/>
        </authorList>
    </citation>
    <scope>NUCLEOTIDE SEQUENCE</scope>
</reference>
<evidence type="ECO:0000256" key="12">
    <source>
        <dbReference type="ARBA" id="ARBA00022801"/>
    </source>
</evidence>
<dbReference type="InterPro" id="IPR001930">
    <property type="entry name" value="Peptidase_M1"/>
</dbReference>
<evidence type="ECO:0000256" key="10">
    <source>
        <dbReference type="ARBA" id="ARBA00022723"/>
    </source>
</evidence>
<organism evidence="26">
    <name type="scientific">Timema poppense</name>
    <name type="common">Walking stick</name>
    <dbReference type="NCBI Taxonomy" id="170557"/>
    <lineage>
        <taxon>Eukaryota</taxon>
        <taxon>Metazoa</taxon>
        <taxon>Ecdysozoa</taxon>
        <taxon>Arthropoda</taxon>
        <taxon>Hexapoda</taxon>
        <taxon>Insecta</taxon>
        <taxon>Pterygota</taxon>
        <taxon>Neoptera</taxon>
        <taxon>Polyneoptera</taxon>
        <taxon>Phasmatodea</taxon>
        <taxon>Timematodea</taxon>
        <taxon>Timematoidea</taxon>
        <taxon>Timematidae</taxon>
        <taxon>Timema</taxon>
    </lineage>
</organism>
<dbReference type="FunFam" id="2.60.40.1910:FF:000008">
    <property type="entry name" value="Aminopeptidase"/>
    <property type="match status" value="1"/>
</dbReference>
<dbReference type="InterPro" id="IPR045357">
    <property type="entry name" value="Aminopeptidase_N-like_N"/>
</dbReference>
<feature type="domain" description="ERAP1-like C-terminal" evidence="24">
    <location>
        <begin position="893"/>
        <end position="1220"/>
    </location>
</feature>
<evidence type="ECO:0000256" key="18">
    <source>
        <dbReference type="ARBA" id="ARBA00023288"/>
    </source>
</evidence>
<dbReference type="GO" id="GO:0043171">
    <property type="term" value="P:peptide catabolic process"/>
    <property type="evidence" value="ECO:0007669"/>
    <property type="project" value="TreeGrafter"/>
</dbReference>
<feature type="site" description="Transition state stabilizer" evidence="21">
    <location>
        <position position="732"/>
    </location>
</feature>
<evidence type="ECO:0000313" key="26">
    <source>
        <dbReference type="EMBL" id="CAD7397713.1"/>
    </source>
</evidence>
<keyword evidence="15 22" id="KW-0472">Membrane</keyword>
<evidence type="ECO:0000256" key="8">
    <source>
        <dbReference type="ARBA" id="ARBA00022622"/>
    </source>
</evidence>
<accession>A0A7R9CKY0</accession>
<dbReference type="SUPFAM" id="SSF55486">
    <property type="entry name" value="Metalloproteases ('zincins'), catalytic domain"/>
    <property type="match status" value="2"/>
</dbReference>
<keyword evidence="14" id="KW-0482">Metalloprotease</keyword>
<comment type="similarity">
    <text evidence="3">Belongs to the peptidase M1 family.</text>
</comment>
<dbReference type="Gene3D" id="3.30.2010.30">
    <property type="match status" value="1"/>
</dbReference>
<evidence type="ECO:0000256" key="7">
    <source>
        <dbReference type="ARBA" id="ARBA00022475"/>
    </source>
</evidence>
<evidence type="ECO:0000256" key="1">
    <source>
        <dbReference type="ARBA" id="ARBA00000098"/>
    </source>
</evidence>
<dbReference type="GO" id="GO:0098552">
    <property type="term" value="C:side of membrane"/>
    <property type="evidence" value="ECO:0007669"/>
    <property type="project" value="UniProtKB-KW"/>
</dbReference>
<protein>
    <recommendedName>
        <fullName evidence="5">Aminopeptidase N</fullName>
        <ecNumber evidence="4">3.4.11.2</ecNumber>
    </recommendedName>
</protein>
<feature type="binding site" evidence="20">
    <location>
        <position position="646"/>
    </location>
    <ligand>
        <name>Zn(2+)</name>
        <dbReference type="ChEBI" id="CHEBI:29105"/>
        <note>catalytic</note>
    </ligand>
</feature>
<dbReference type="GO" id="GO:0042277">
    <property type="term" value="F:peptide binding"/>
    <property type="evidence" value="ECO:0007669"/>
    <property type="project" value="TreeGrafter"/>
</dbReference>
<dbReference type="InterPro" id="IPR032063">
    <property type="entry name" value="MavL-like"/>
</dbReference>
<dbReference type="InterPro" id="IPR024571">
    <property type="entry name" value="ERAP1-like_C_dom"/>
</dbReference>
<evidence type="ECO:0000256" key="17">
    <source>
        <dbReference type="ARBA" id="ARBA00023180"/>
    </source>
</evidence>
<dbReference type="Pfam" id="PF01433">
    <property type="entry name" value="Peptidase_M1"/>
    <property type="match status" value="2"/>
</dbReference>
<dbReference type="InterPro" id="IPR027268">
    <property type="entry name" value="Peptidase_M4/M1_CTD_sf"/>
</dbReference>
<keyword evidence="6" id="KW-0031">Aminopeptidase</keyword>
<evidence type="ECO:0000256" key="19">
    <source>
        <dbReference type="PIRSR" id="PIRSR634016-1"/>
    </source>
</evidence>
<keyword evidence="16" id="KW-1015">Disulfide bond</keyword>
<evidence type="ECO:0000256" key="16">
    <source>
        <dbReference type="ARBA" id="ARBA00023157"/>
    </source>
</evidence>
<keyword evidence="11" id="KW-0732">Signal</keyword>
<keyword evidence="8" id="KW-0336">GPI-anchor</keyword>